<name>A0A5D3CT27_CUCMM</name>
<dbReference type="InterPro" id="IPR005162">
    <property type="entry name" value="Retrotrans_gag_dom"/>
</dbReference>
<evidence type="ECO:0000256" key="1">
    <source>
        <dbReference type="SAM" id="MobiDB-lite"/>
    </source>
</evidence>
<dbReference type="InterPro" id="IPR036875">
    <property type="entry name" value="Znf_CCHC_sf"/>
</dbReference>
<evidence type="ECO:0000259" key="2">
    <source>
        <dbReference type="Pfam" id="PF03732"/>
    </source>
</evidence>
<dbReference type="InterPro" id="IPR032567">
    <property type="entry name" value="RTL1-rel"/>
</dbReference>
<feature type="compositionally biased region" description="Polar residues" evidence="1">
    <location>
        <begin position="344"/>
        <end position="359"/>
    </location>
</feature>
<dbReference type="OrthoDB" id="1939491at2759"/>
<dbReference type="Gene3D" id="3.10.10.10">
    <property type="entry name" value="HIV Type 1 Reverse Transcriptase, subunit A, domain 1"/>
    <property type="match status" value="1"/>
</dbReference>
<feature type="region of interest" description="Disordered" evidence="1">
    <location>
        <begin position="614"/>
        <end position="644"/>
    </location>
</feature>
<organism evidence="4 6">
    <name type="scientific">Cucumis melo var. makuwa</name>
    <name type="common">Oriental melon</name>
    <dbReference type="NCBI Taxonomy" id="1194695"/>
    <lineage>
        <taxon>Eukaryota</taxon>
        <taxon>Viridiplantae</taxon>
        <taxon>Streptophyta</taxon>
        <taxon>Embryophyta</taxon>
        <taxon>Tracheophyta</taxon>
        <taxon>Spermatophyta</taxon>
        <taxon>Magnoliopsida</taxon>
        <taxon>eudicotyledons</taxon>
        <taxon>Gunneridae</taxon>
        <taxon>Pentapetalae</taxon>
        <taxon>rosids</taxon>
        <taxon>fabids</taxon>
        <taxon>Cucurbitales</taxon>
        <taxon>Cucurbitaceae</taxon>
        <taxon>Benincaseae</taxon>
        <taxon>Cucumis</taxon>
    </lineage>
</organism>
<dbReference type="EMBL" id="SSTD01008722">
    <property type="protein sequence ID" value="TYK14991.1"/>
    <property type="molecule type" value="Genomic_DNA"/>
</dbReference>
<dbReference type="AlphaFoldDB" id="A0A5D3CT27"/>
<feature type="compositionally biased region" description="Basic and acidic residues" evidence="1">
    <location>
        <begin position="330"/>
        <end position="339"/>
    </location>
</feature>
<dbReference type="InterPro" id="IPR021109">
    <property type="entry name" value="Peptidase_aspartic_dom_sf"/>
</dbReference>
<dbReference type="GO" id="GO:0003676">
    <property type="term" value="F:nucleic acid binding"/>
    <property type="evidence" value="ECO:0007669"/>
    <property type="project" value="InterPro"/>
</dbReference>
<feature type="compositionally biased region" description="Basic and acidic residues" evidence="1">
    <location>
        <begin position="859"/>
        <end position="868"/>
    </location>
</feature>
<comment type="caution">
    <text evidence="4">The sequence shown here is derived from an EMBL/GenBank/DDBJ whole genome shotgun (WGS) entry which is preliminary data.</text>
</comment>
<dbReference type="GO" id="GO:0008270">
    <property type="term" value="F:zinc ion binding"/>
    <property type="evidence" value="ECO:0007669"/>
    <property type="project" value="InterPro"/>
</dbReference>
<reference evidence="5 6" key="1">
    <citation type="submission" date="2019-08" db="EMBL/GenBank/DDBJ databases">
        <title>Draft genome sequences of two oriental melons (Cucumis melo L. var makuwa).</title>
        <authorList>
            <person name="Kwon S.-Y."/>
        </authorList>
    </citation>
    <scope>NUCLEOTIDE SEQUENCE [LARGE SCALE GENOMIC DNA]</scope>
    <source>
        <strain evidence="6">cv. Chang Bougi</strain>
        <strain evidence="5">cv. SW 3</strain>
        <tissue evidence="4">Leaf</tissue>
    </source>
</reference>
<feature type="region of interest" description="Disordered" evidence="1">
    <location>
        <begin position="305"/>
        <end position="363"/>
    </location>
</feature>
<dbReference type="PANTHER" id="PTHR15503">
    <property type="entry name" value="LDOC1 RELATED"/>
    <property type="match status" value="1"/>
</dbReference>
<feature type="region of interest" description="Disordered" evidence="1">
    <location>
        <begin position="855"/>
        <end position="885"/>
    </location>
</feature>
<sequence>MSSSNPSGKAQRDRLVEIEEQMLYLVEVPDSIRYLESRVDEISEKADTIDAVAGCVEELPIQELLATVDALEENTNAKRTINYERGESSSGFAAHMEERVSELDSAQKTLLEMINGMSEDFRVTLDVVRNEIADVNARLSLTMRAMASQAPAGGAISVSRVKIPEPKPFCGARDAKALENYIFDLEQYFKATSTVTEEAKEGRCTIDTWDALKRELRSQFFPENVEILARRKLRDLRHTGEIPEYVKRFAGLMLDIRDMSEKDKVFCFVEGLKPWARAKLYEQRVQDLTSAYAAAERLFDLTSDTQDVRRHKSSSPGRNRNSRPSSPKTVRRDEYTGKDRRSHQSNTENTWQRPNNQSPPKRRLSCYICGKPHMARECPNKVDFHAFQASLIADSDDKSNRAEDEADLVDGGEKTRIGAIKYMLSLQKKSGERHVPTKGGLMYVDTWINQKQTKSTMVDSGATYNFITEAEARRLRLRWEKDSGKMKAVNSIALPIIGLVKRTTIRLGGWKGPVDLVVVKMDDFDVVLGMEFLLEHQVIPMPSASCLTITGSFPTVVPAEIRQPNGFKTISAMQLDKSRAQEEPPSVEILLGALEKPGETVPKDTLCVPEKCHGVTPNSWPKSSSRRRRTDHGKEPPSEAKAHAKNAYRMAPPDLTKLREPSEMLSNTGCSIPVQAPYGVRVLSLKKKDRSPQQCVDGRPRGVKHLPKSDDRPRQCRVRTTEEKGLEKICVTRHEAYEFPVVPLGLTDAKGGKCCSVQGQVSVPIHVGECHQGGSSREEDTQWSENLECRVAFNGSKQAMIKGPSLGVVEATKTPEVEAEQLNFVLEEYLHHCVDGRQKNWVQLLKVAQFGHSAQTDSSSKRSPFEIKGKRHPVLPPLADGPYVGDRPQVHRVEEEWEQMADIARVNVVRLSVNLDLEEDRELEQALADRVRIGRRPTREVHKFLVQRKKPLVEVTSGRPVEDFEAWMQKTEELQLRQLTRTSTV</sequence>
<protein>
    <recommendedName>
        <fullName evidence="2">Retrotransposon gag domain-containing protein</fullName>
    </recommendedName>
</protein>
<evidence type="ECO:0000313" key="4">
    <source>
        <dbReference type="EMBL" id="TYK14991.1"/>
    </source>
</evidence>
<dbReference type="Proteomes" id="UP000321393">
    <property type="component" value="Unassembled WGS sequence"/>
</dbReference>
<feature type="compositionally biased region" description="Basic and acidic residues" evidence="1">
    <location>
        <begin position="632"/>
        <end position="642"/>
    </location>
</feature>
<evidence type="ECO:0000313" key="3">
    <source>
        <dbReference type="EMBL" id="KAA0054272.1"/>
    </source>
</evidence>
<dbReference type="CDD" id="cd00303">
    <property type="entry name" value="retropepsin_like"/>
    <property type="match status" value="1"/>
</dbReference>
<evidence type="ECO:0000313" key="6">
    <source>
        <dbReference type="Proteomes" id="UP000321947"/>
    </source>
</evidence>
<dbReference type="SUPFAM" id="SSF50630">
    <property type="entry name" value="Acid proteases"/>
    <property type="match status" value="1"/>
</dbReference>
<evidence type="ECO:0000313" key="5">
    <source>
        <dbReference type="Proteomes" id="UP000321393"/>
    </source>
</evidence>
<dbReference type="PANTHER" id="PTHR15503:SF45">
    <property type="entry name" value="RNA-DIRECTED DNA POLYMERASE HOMOLOG"/>
    <property type="match status" value="1"/>
</dbReference>
<dbReference type="SUPFAM" id="SSF57756">
    <property type="entry name" value="Retrovirus zinc finger-like domains"/>
    <property type="match status" value="1"/>
</dbReference>
<feature type="domain" description="Retrotransposon gag" evidence="2">
    <location>
        <begin position="202"/>
        <end position="274"/>
    </location>
</feature>
<dbReference type="Gene3D" id="2.40.70.10">
    <property type="entry name" value="Acid Proteases"/>
    <property type="match status" value="1"/>
</dbReference>
<accession>A0A5D3CT27</accession>
<feature type="region of interest" description="Disordered" evidence="1">
    <location>
        <begin position="689"/>
        <end position="715"/>
    </location>
</feature>
<dbReference type="Proteomes" id="UP000321947">
    <property type="component" value="Unassembled WGS sequence"/>
</dbReference>
<dbReference type="Pfam" id="PF13975">
    <property type="entry name" value="gag-asp_proteas"/>
    <property type="match status" value="1"/>
</dbReference>
<dbReference type="EMBL" id="SSTE01008862">
    <property type="protein sequence ID" value="KAA0054272.1"/>
    <property type="molecule type" value="Genomic_DNA"/>
</dbReference>
<dbReference type="Pfam" id="PF03732">
    <property type="entry name" value="Retrotrans_gag"/>
    <property type="match status" value="1"/>
</dbReference>
<gene>
    <name evidence="4" type="ORF">E5676_scaffold45G00240</name>
    <name evidence="3" type="ORF">E6C27_scaffold131G002280</name>
</gene>
<proteinExistence type="predicted"/>
<feature type="compositionally biased region" description="Low complexity" evidence="1">
    <location>
        <begin position="314"/>
        <end position="327"/>
    </location>
</feature>